<keyword evidence="1" id="KW-0862">Zinc</keyword>
<feature type="compositionally biased region" description="Basic and acidic residues" evidence="2">
    <location>
        <begin position="298"/>
        <end position="311"/>
    </location>
</feature>
<feature type="region of interest" description="Disordered" evidence="2">
    <location>
        <begin position="288"/>
        <end position="311"/>
    </location>
</feature>
<evidence type="ECO:0000256" key="1">
    <source>
        <dbReference type="PROSITE-ProRule" id="PRU00047"/>
    </source>
</evidence>
<keyword evidence="1" id="KW-0863">Zinc-finger</keyword>
<dbReference type="InterPro" id="IPR040256">
    <property type="entry name" value="At4g02000-like"/>
</dbReference>
<dbReference type="AlphaFoldDB" id="A0A5C7IND1"/>
<dbReference type="GO" id="GO:0003676">
    <property type="term" value="F:nucleic acid binding"/>
    <property type="evidence" value="ECO:0007669"/>
    <property type="project" value="InterPro"/>
</dbReference>
<proteinExistence type="predicted"/>
<keyword evidence="1" id="KW-0479">Metal-binding</keyword>
<dbReference type="InterPro" id="IPR001878">
    <property type="entry name" value="Znf_CCHC"/>
</dbReference>
<dbReference type="Proteomes" id="UP000323000">
    <property type="component" value="Chromosome 2"/>
</dbReference>
<dbReference type="PANTHER" id="PTHR31286:SF167">
    <property type="entry name" value="OS09G0268800 PROTEIN"/>
    <property type="match status" value="1"/>
</dbReference>
<dbReference type="PANTHER" id="PTHR31286">
    <property type="entry name" value="GLYCINE-RICH CELL WALL STRUCTURAL PROTEIN 1.8-LIKE"/>
    <property type="match status" value="1"/>
</dbReference>
<dbReference type="InterPro" id="IPR025836">
    <property type="entry name" value="Zn_knuckle_CX2CX4HX4C"/>
</dbReference>
<protein>
    <recommendedName>
        <fullName evidence="3">CCHC-type domain-containing protein</fullName>
    </recommendedName>
</protein>
<dbReference type="GO" id="GO:0008270">
    <property type="term" value="F:zinc ion binding"/>
    <property type="evidence" value="ECO:0007669"/>
    <property type="project" value="UniProtKB-KW"/>
</dbReference>
<evidence type="ECO:0000313" key="5">
    <source>
        <dbReference type="Proteomes" id="UP000323000"/>
    </source>
</evidence>
<dbReference type="EMBL" id="VAHF01000002">
    <property type="protein sequence ID" value="TXG70052.1"/>
    <property type="molecule type" value="Genomic_DNA"/>
</dbReference>
<keyword evidence="5" id="KW-1185">Reference proteome</keyword>
<evidence type="ECO:0000313" key="4">
    <source>
        <dbReference type="EMBL" id="TXG70052.1"/>
    </source>
</evidence>
<sequence length="311" mass="34824">MGESSNAAANRGRFSPSDGQGQAKATADQGERLLRLKVGNGYIVGLNDELQLVQVIFAVRMSAMELAGLYENLSLAEEDGAVLEVAEEVQLEGEVDVDRSLVWRVLAGMRVNREAFKTLINQLWNPFGKRGPWHFGNSLIVLEKSASSGDVLKLEFKKSEFLVQIHDIPIMCINRRTARWLAEQISAVIELPSDSRECWGKFIRVKVQIDISKPLKRWLRLKLGKADEIVVVGLKYERLPDFCFACGRIGHIIKECVDEEAKKGALEGSPLRFGQWLKAQGSERGVPRFQGFHSGSSSERERLQDLDVEKS</sequence>
<name>A0A5C7IND1_9ROSI</name>
<evidence type="ECO:0000259" key="3">
    <source>
        <dbReference type="PROSITE" id="PS50158"/>
    </source>
</evidence>
<reference evidence="5" key="1">
    <citation type="journal article" date="2019" name="Gigascience">
        <title>De novo genome assembly of the endangered Acer yangbiense, a plant species with extremely small populations endemic to Yunnan Province, China.</title>
        <authorList>
            <person name="Yang J."/>
            <person name="Wariss H.M."/>
            <person name="Tao L."/>
            <person name="Zhang R."/>
            <person name="Yun Q."/>
            <person name="Hollingsworth P."/>
            <person name="Dao Z."/>
            <person name="Luo G."/>
            <person name="Guo H."/>
            <person name="Ma Y."/>
            <person name="Sun W."/>
        </authorList>
    </citation>
    <scope>NUCLEOTIDE SEQUENCE [LARGE SCALE GENOMIC DNA]</scope>
    <source>
        <strain evidence="5">cv. Malutang</strain>
    </source>
</reference>
<feature type="domain" description="CCHC-type" evidence="3">
    <location>
        <begin position="243"/>
        <end position="256"/>
    </location>
</feature>
<accession>A0A5C7IND1</accession>
<evidence type="ECO:0000256" key="2">
    <source>
        <dbReference type="SAM" id="MobiDB-lite"/>
    </source>
</evidence>
<gene>
    <name evidence="4" type="ORF">EZV62_004987</name>
</gene>
<dbReference type="Pfam" id="PF14392">
    <property type="entry name" value="zf-CCHC_4"/>
    <property type="match status" value="1"/>
</dbReference>
<organism evidence="4 5">
    <name type="scientific">Acer yangbiense</name>
    <dbReference type="NCBI Taxonomy" id="1000413"/>
    <lineage>
        <taxon>Eukaryota</taxon>
        <taxon>Viridiplantae</taxon>
        <taxon>Streptophyta</taxon>
        <taxon>Embryophyta</taxon>
        <taxon>Tracheophyta</taxon>
        <taxon>Spermatophyta</taxon>
        <taxon>Magnoliopsida</taxon>
        <taxon>eudicotyledons</taxon>
        <taxon>Gunneridae</taxon>
        <taxon>Pentapetalae</taxon>
        <taxon>rosids</taxon>
        <taxon>malvids</taxon>
        <taxon>Sapindales</taxon>
        <taxon>Sapindaceae</taxon>
        <taxon>Hippocastanoideae</taxon>
        <taxon>Acereae</taxon>
        <taxon>Acer</taxon>
    </lineage>
</organism>
<dbReference type="PROSITE" id="PS50158">
    <property type="entry name" value="ZF_CCHC"/>
    <property type="match status" value="1"/>
</dbReference>
<comment type="caution">
    <text evidence="4">The sequence shown here is derived from an EMBL/GenBank/DDBJ whole genome shotgun (WGS) entry which is preliminary data.</text>
</comment>
<feature type="region of interest" description="Disordered" evidence="2">
    <location>
        <begin position="1"/>
        <end position="26"/>
    </location>
</feature>